<organism evidence="6 7">
    <name type="scientific">Thermoanaerobaculum aquaticum</name>
    <dbReference type="NCBI Taxonomy" id="1312852"/>
    <lineage>
        <taxon>Bacteria</taxon>
        <taxon>Pseudomonadati</taxon>
        <taxon>Acidobacteriota</taxon>
        <taxon>Thermoanaerobaculia</taxon>
        <taxon>Thermoanaerobaculales</taxon>
        <taxon>Thermoanaerobaculaceae</taxon>
        <taxon>Thermoanaerobaculum</taxon>
    </lineage>
</organism>
<evidence type="ECO:0000256" key="2">
    <source>
        <dbReference type="ARBA" id="ARBA00022692"/>
    </source>
</evidence>
<evidence type="ECO:0008006" key="8">
    <source>
        <dbReference type="Google" id="ProtNLM"/>
    </source>
</evidence>
<dbReference type="GO" id="GO:0005385">
    <property type="term" value="F:zinc ion transmembrane transporter activity"/>
    <property type="evidence" value="ECO:0007669"/>
    <property type="project" value="TreeGrafter"/>
</dbReference>
<keyword evidence="3 5" id="KW-1133">Transmembrane helix</keyword>
<evidence type="ECO:0000256" key="3">
    <source>
        <dbReference type="ARBA" id="ARBA00022989"/>
    </source>
</evidence>
<sequence length="245" mass="25270">MGLAGGGLVLAVVLATLLGGVVPLTWERHSRLFLAFSAGTLVGLALGELVPEGLGSFADPHQGAMLVLLAFVTTMALDKLHILHPHPHGLDAQCPTTEHTHPPLAMHGAVGLLLHSGLDGLALAAAWREGLPALVAVATALSAHKFADGLTTVSLVLSHHHRRSQATQVLLANAGLLLAGFFAGLGVPVPEEGMAWMLLALAGFFLYLGASDLIPSLTTPRCRKRDVIATALGVAAVVLVSVALH</sequence>
<dbReference type="AlphaFoldDB" id="A0A062XRZ8"/>
<keyword evidence="4 5" id="KW-0472">Membrane</keyword>
<dbReference type="Pfam" id="PF02535">
    <property type="entry name" value="Zip"/>
    <property type="match status" value="1"/>
</dbReference>
<gene>
    <name evidence="6" type="ORF">EG19_05250</name>
</gene>
<protein>
    <recommendedName>
        <fullName evidence="8">ZIP family metal transporter</fullName>
    </recommendedName>
</protein>
<dbReference type="PANTHER" id="PTHR11040:SF44">
    <property type="entry name" value="PROTEIN ZNTC-RELATED"/>
    <property type="match status" value="1"/>
</dbReference>
<dbReference type="STRING" id="1312852.EG19_05250"/>
<comment type="caution">
    <text evidence="6">The sequence shown here is derived from an EMBL/GenBank/DDBJ whole genome shotgun (WGS) entry which is preliminary data.</text>
</comment>
<evidence type="ECO:0000313" key="7">
    <source>
        <dbReference type="Proteomes" id="UP000027284"/>
    </source>
</evidence>
<evidence type="ECO:0000313" key="6">
    <source>
        <dbReference type="EMBL" id="KDA53608.1"/>
    </source>
</evidence>
<dbReference type="GO" id="GO:0016020">
    <property type="term" value="C:membrane"/>
    <property type="evidence" value="ECO:0007669"/>
    <property type="project" value="UniProtKB-SubCell"/>
</dbReference>
<evidence type="ECO:0000256" key="5">
    <source>
        <dbReference type="SAM" id="Phobius"/>
    </source>
</evidence>
<dbReference type="PANTHER" id="PTHR11040">
    <property type="entry name" value="ZINC/IRON TRANSPORTER"/>
    <property type="match status" value="1"/>
</dbReference>
<evidence type="ECO:0000256" key="4">
    <source>
        <dbReference type="ARBA" id="ARBA00023136"/>
    </source>
</evidence>
<accession>A0A062XRZ8</accession>
<comment type="subcellular location">
    <subcellularLocation>
        <location evidence="1">Membrane</location>
        <topology evidence="1">Multi-pass membrane protein</topology>
    </subcellularLocation>
</comment>
<evidence type="ECO:0000256" key="1">
    <source>
        <dbReference type="ARBA" id="ARBA00004141"/>
    </source>
</evidence>
<name>A0A062XRZ8_9BACT</name>
<dbReference type="Proteomes" id="UP000027284">
    <property type="component" value="Unassembled WGS sequence"/>
</dbReference>
<dbReference type="InterPro" id="IPR003689">
    <property type="entry name" value="ZIP"/>
</dbReference>
<dbReference type="EMBL" id="JMFG01000020">
    <property type="protein sequence ID" value="KDA53608.1"/>
    <property type="molecule type" value="Genomic_DNA"/>
</dbReference>
<reference evidence="6 7" key="1">
    <citation type="submission" date="2014-04" db="EMBL/GenBank/DDBJ databases">
        <title>The Genome Sequence of Thermoanaerobaculum aquaticum MP-01, The First Cultivated Group 23 Acidobacterium.</title>
        <authorList>
            <person name="Stamps B.W."/>
            <person name="Losey N.A."/>
            <person name="Lawson P.A."/>
            <person name="Stevenson B.S."/>
        </authorList>
    </citation>
    <scope>NUCLEOTIDE SEQUENCE [LARGE SCALE GENOMIC DNA]</scope>
    <source>
        <strain evidence="6 7">MP-01</strain>
    </source>
</reference>
<dbReference type="RefSeq" id="WP_038049452.1">
    <property type="nucleotide sequence ID" value="NZ_JMFG01000020.1"/>
</dbReference>
<feature type="transmembrane region" description="Helical" evidence="5">
    <location>
        <begin position="6"/>
        <end position="25"/>
    </location>
</feature>
<keyword evidence="2 5" id="KW-0812">Transmembrane</keyword>
<proteinExistence type="predicted"/>
<keyword evidence="7" id="KW-1185">Reference proteome</keyword>
<feature type="transmembrane region" description="Helical" evidence="5">
    <location>
        <begin position="169"/>
        <end position="189"/>
    </location>
</feature>
<feature type="transmembrane region" description="Helical" evidence="5">
    <location>
        <begin position="227"/>
        <end position="244"/>
    </location>
</feature>
<feature type="transmembrane region" description="Helical" evidence="5">
    <location>
        <begin position="195"/>
        <end position="215"/>
    </location>
</feature>